<dbReference type="Pfam" id="PF08327">
    <property type="entry name" value="AHSA1"/>
    <property type="match status" value="1"/>
</dbReference>
<gene>
    <name evidence="3" type="ORF">FOF46_03030</name>
</gene>
<dbReference type="InterPro" id="IPR023393">
    <property type="entry name" value="START-like_dom_sf"/>
</dbReference>
<keyword evidence="4" id="KW-1185">Reference proteome</keyword>
<dbReference type="SUPFAM" id="SSF55961">
    <property type="entry name" value="Bet v1-like"/>
    <property type="match status" value="1"/>
</dbReference>
<dbReference type="OrthoDB" id="287565at2"/>
<comment type="caution">
    <text evidence="3">The sequence shown here is derived from an EMBL/GenBank/DDBJ whole genome shotgun (WGS) entry which is preliminary data.</text>
</comment>
<name>A0A554VQM0_9FLAO</name>
<evidence type="ECO:0000256" key="1">
    <source>
        <dbReference type="ARBA" id="ARBA00006817"/>
    </source>
</evidence>
<feature type="domain" description="Activator of Hsp90 ATPase homologue 1/2-like C-terminal" evidence="2">
    <location>
        <begin position="13"/>
        <end position="132"/>
    </location>
</feature>
<dbReference type="RefSeq" id="WP_143915419.1">
    <property type="nucleotide sequence ID" value="NZ_CANLVC010000006.1"/>
</dbReference>
<evidence type="ECO:0000259" key="2">
    <source>
        <dbReference type="Pfam" id="PF08327"/>
    </source>
</evidence>
<proteinExistence type="inferred from homology"/>
<dbReference type="InterPro" id="IPR013538">
    <property type="entry name" value="ASHA1/2-like_C"/>
</dbReference>
<dbReference type="CDD" id="cd07814">
    <property type="entry name" value="SRPBCC_CalC_Aha1-like"/>
    <property type="match status" value="1"/>
</dbReference>
<dbReference type="EMBL" id="VLNR01000004">
    <property type="protein sequence ID" value="TSE10831.1"/>
    <property type="molecule type" value="Genomic_DNA"/>
</dbReference>
<dbReference type="Proteomes" id="UP000318833">
    <property type="component" value="Unassembled WGS sequence"/>
</dbReference>
<dbReference type="AlphaFoldDB" id="A0A554VQM0"/>
<comment type="similarity">
    <text evidence="1">Belongs to the AHA1 family.</text>
</comment>
<protein>
    <submittedName>
        <fullName evidence="3">SRPBCC domain-containing protein</fullName>
    </submittedName>
</protein>
<sequence length="143" mass="16843">MSTFSIYHDVFIKASVNKVFDAVAIPDHLINWWPLKCSGIPKKGEEYNFYFAPEYDWYGRVSACDPHKSFHIMMTKSDDDWNGTSFGFDLEEIKDGVQLKFWHKGWPKCNDEFRQSSFCWAMLLSGLKNYIEKGIIIPFHERE</sequence>
<evidence type="ECO:0000313" key="3">
    <source>
        <dbReference type="EMBL" id="TSE10831.1"/>
    </source>
</evidence>
<accession>A0A554VQM0</accession>
<organism evidence="3 4">
    <name type="scientific">Aquimarina algiphila</name>
    <dbReference type="NCBI Taxonomy" id="2047982"/>
    <lineage>
        <taxon>Bacteria</taxon>
        <taxon>Pseudomonadati</taxon>
        <taxon>Bacteroidota</taxon>
        <taxon>Flavobacteriia</taxon>
        <taxon>Flavobacteriales</taxon>
        <taxon>Flavobacteriaceae</taxon>
        <taxon>Aquimarina</taxon>
    </lineage>
</organism>
<reference evidence="3 4" key="1">
    <citation type="submission" date="2019-07" db="EMBL/GenBank/DDBJ databases">
        <title>The draft genome sequence of Aquimarina algiphila M91.</title>
        <authorList>
            <person name="Meng X."/>
        </authorList>
    </citation>
    <scope>NUCLEOTIDE SEQUENCE [LARGE SCALE GENOMIC DNA]</scope>
    <source>
        <strain evidence="3 4">M91</strain>
    </source>
</reference>
<evidence type="ECO:0000313" key="4">
    <source>
        <dbReference type="Proteomes" id="UP000318833"/>
    </source>
</evidence>
<dbReference type="Gene3D" id="3.30.530.20">
    <property type="match status" value="1"/>
</dbReference>